<proteinExistence type="predicted"/>
<dbReference type="RefSeq" id="WP_170861759.1">
    <property type="nucleotide sequence ID" value="NZ_FQXD01000011.1"/>
</dbReference>
<name>A0A1M5V175_9BACI</name>
<sequence length="54" mass="6193">MAKNNQQNHGSKKLFTDKKGVEAVRNQLNESYQSGVVEQLHNNKGIYTFNNQKN</sequence>
<evidence type="ECO:0000313" key="1">
    <source>
        <dbReference type="EMBL" id="SHH68910.1"/>
    </source>
</evidence>
<dbReference type="Proteomes" id="UP000184079">
    <property type="component" value="Unassembled WGS sequence"/>
</dbReference>
<protein>
    <submittedName>
        <fullName evidence="1">Uncharacterized protein</fullName>
    </submittedName>
</protein>
<evidence type="ECO:0000313" key="2">
    <source>
        <dbReference type="Proteomes" id="UP000184079"/>
    </source>
</evidence>
<dbReference type="EMBL" id="FQXD01000011">
    <property type="protein sequence ID" value="SHH68910.1"/>
    <property type="molecule type" value="Genomic_DNA"/>
</dbReference>
<organism evidence="1 2">
    <name type="scientific">Virgibacillus chiguensis</name>
    <dbReference type="NCBI Taxonomy" id="411959"/>
    <lineage>
        <taxon>Bacteria</taxon>
        <taxon>Bacillati</taxon>
        <taxon>Bacillota</taxon>
        <taxon>Bacilli</taxon>
        <taxon>Bacillales</taxon>
        <taxon>Bacillaceae</taxon>
        <taxon>Virgibacillus</taxon>
    </lineage>
</organism>
<dbReference type="AlphaFoldDB" id="A0A1M5V175"/>
<gene>
    <name evidence="1" type="ORF">SAMN05421807_11152</name>
</gene>
<reference evidence="2" key="1">
    <citation type="submission" date="2016-11" db="EMBL/GenBank/DDBJ databases">
        <authorList>
            <person name="Varghese N."/>
            <person name="Submissions S."/>
        </authorList>
    </citation>
    <scope>NUCLEOTIDE SEQUENCE [LARGE SCALE GENOMIC DNA]</scope>
    <source>
        <strain evidence="2">CGMCC 1.6496</strain>
    </source>
</reference>
<keyword evidence="2" id="KW-1185">Reference proteome</keyword>
<accession>A0A1M5V175</accession>